<keyword evidence="2" id="KW-1185">Reference proteome</keyword>
<dbReference type="Proteomes" id="UP000692954">
    <property type="component" value="Unassembled WGS sequence"/>
</dbReference>
<organism evidence="1 2">
    <name type="scientific">Paramecium sonneborni</name>
    <dbReference type="NCBI Taxonomy" id="65129"/>
    <lineage>
        <taxon>Eukaryota</taxon>
        <taxon>Sar</taxon>
        <taxon>Alveolata</taxon>
        <taxon>Ciliophora</taxon>
        <taxon>Intramacronucleata</taxon>
        <taxon>Oligohymenophorea</taxon>
        <taxon>Peniculida</taxon>
        <taxon>Parameciidae</taxon>
        <taxon>Paramecium</taxon>
    </lineage>
</organism>
<dbReference type="AlphaFoldDB" id="A0A8S1RAS2"/>
<dbReference type="EMBL" id="CAJJDN010000147">
    <property type="protein sequence ID" value="CAD8123795.1"/>
    <property type="molecule type" value="Genomic_DNA"/>
</dbReference>
<evidence type="ECO:0000313" key="1">
    <source>
        <dbReference type="EMBL" id="CAD8123795.1"/>
    </source>
</evidence>
<name>A0A8S1RAS2_9CILI</name>
<sequence>MSQYGSLQQPLIQEEESKNIILDNRTITEMNMEYIVNDSAFEWGSASFLEDDNQVKVIPFKDI</sequence>
<comment type="caution">
    <text evidence="1">The sequence shown here is derived from an EMBL/GenBank/DDBJ whole genome shotgun (WGS) entry which is preliminary data.</text>
</comment>
<accession>A0A8S1RAS2</accession>
<reference evidence="1" key="1">
    <citation type="submission" date="2021-01" db="EMBL/GenBank/DDBJ databases">
        <authorList>
            <consortium name="Genoscope - CEA"/>
            <person name="William W."/>
        </authorList>
    </citation>
    <scope>NUCLEOTIDE SEQUENCE</scope>
</reference>
<gene>
    <name evidence="1" type="ORF">PSON_ATCC_30995.1.T1470071</name>
</gene>
<protein>
    <submittedName>
        <fullName evidence="1">Uncharacterized protein</fullName>
    </submittedName>
</protein>
<proteinExistence type="predicted"/>
<evidence type="ECO:0000313" key="2">
    <source>
        <dbReference type="Proteomes" id="UP000692954"/>
    </source>
</evidence>